<feature type="transmembrane region" description="Helical" evidence="5">
    <location>
        <begin position="192"/>
        <end position="214"/>
    </location>
</feature>
<dbReference type="SUPFAM" id="SSF144091">
    <property type="entry name" value="Rhomboid-like"/>
    <property type="match status" value="1"/>
</dbReference>
<feature type="transmembrane region" description="Helical" evidence="5">
    <location>
        <begin position="151"/>
        <end position="172"/>
    </location>
</feature>
<evidence type="ECO:0000313" key="7">
    <source>
        <dbReference type="Proteomes" id="UP000624404"/>
    </source>
</evidence>
<evidence type="ECO:0000256" key="4">
    <source>
        <dbReference type="ARBA" id="ARBA00023136"/>
    </source>
</evidence>
<comment type="caution">
    <text evidence="6">The sequence shown here is derived from an EMBL/GenBank/DDBJ whole genome shotgun (WGS) entry which is preliminary data.</text>
</comment>
<dbReference type="PANTHER" id="PTHR13377">
    <property type="entry name" value="PLACENTAL PROTEIN 6"/>
    <property type="match status" value="1"/>
</dbReference>
<comment type="subcellular location">
    <subcellularLocation>
        <location evidence="1">Membrane</location>
        <topology evidence="1">Multi-pass membrane protein</topology>
    </subcellularLocation>
</comment>
<keyword evidence="4 5" id="KW-0472">Membrane</keyword>
<evidence type="ECO:0000256" key="5">
    <source>
        <dbReference type="SAM" id="Phobius"/>
    </source>
</evidence>
<dbReference type="EMBL" id="CAJHIA010000015">
    <property type="protein sequence ID" value="CAD6445524.1"/>
    <property type="molecule type" value="Genomic_DNA"/>
</dbReference>
<feature type="transmembrane region" description="Helical" evidence="5">
    <location>
        <begin position="90"/>
        <end position="110"/>
    </location>
</feature>
<dbReference type="Proteomes" id="UP000624404">
    <property type="component" value="Unassembled WGS sequence"/>
</dbReference>
<feature type="transmembrane region" description="Helical" evidence="5">
    <location>
        <begin position="122"/>
        <end position="139"/>
    </location>
</feature>
<accession>A0A8H2VWQ2</accession>
<sequence length="237" mass="26819">MTALILFRESLMKIPKASLLKIYLLTLLPNSLPRRKDLPLLPRYFYIFIIMPPRLNIPPVTRILLVALVSESILSAAIRYKQWDKETAADLHIVVPYLSLVPQLSFIYPWTFLTTTLVENNVFTLAIAGLALFYGGRYLERAWTSKEFAKFIIVASLLPNLFTFGTLVLFFAVTGDMSWTLSSINGTIPLQISFLIAFSQLIPTHTVTLFKGILSLRVPRFPLLHFSTIPPSRSSNS</sequence>
<dbReference type="GO" id="GO:0006890">
    <property type="term" value="P:retrograde vesicle-mediated transport, Golgi to endoplasmic reticulum"/>
    <property type="evidence" value="ECO:0007669"/>
    <property type="project" value="InterPro"/>
</dbReference>
<dbReference type="OrthoDB" id="73612at2759"/>
<reference evidence="6" key="1">
    <citation type="submission" date="2020-10" db="EMBL/GenBank/DDBJ databases">
        <authorList>
            <person name="Kusch S."/>
        </authorList>
    </citation>
    <scope>NUCLEOTIDE SEQUENCE</scope>
    <source>
        <strain evidence="6">SwB9</strain>
    </source>
</reference>
<dbReference type="PANTHER" id="PTHR13377:SF3">
    <property type="entry name" value="TRANSMEMBRANE PROTEIN 115"/>
    <property type="match status" value="1"/>
</dbReference>
<dbReference type="GO" id="GO:0005794">
    <property type="term" value="C:Golgi apparatus"/>
    <property type="evidence" value="ECO:0007669"/>
    <property type="project" value="TreeGrafter"/>
</dbReference>
<keyword evidence="2 5" id="KW-0812">Transmembrane</keyword>
<gene>
    <name evidence="6" type="ORF">SCLTRI_LOCUS5312</name>
</gene>
<dbReference type="InterPro" id="IPR013861">
    <property type="entry name" value="TMEM115/Pdh1/Rbl19"/>
</dbReference>
<dbReference type="Pfam" id="PF08551">
    <property type="entry name" value="DUF1751"/>
    <property type="match status" value="1"/>
</dbReference>
<name>A0A8H2VWQ2_9HELO</name>
<feature type="transmembrane region" description="Helical" evidence="5">
    <location>
        <begin position="57"/>
        <end position="78"/>
    </location>
</feature>
<protein>
    <submittedName>
        <fullName evidence="6">62b5e1de-7280-468c-b193-7f36c08a3261</fullName>
    </submittedName>
</protein>
<dbReference type="Gene3D" id="1.20.1540.10">
    <property type="entry name" value="Rhomboid-like"/>
    <property type="match status" value="1"/>
</dbReference>
<dbReference type="AlphaFoldDB" id="A0A8H2VWQ2"/>
<proteinExistence type="predicted"/>
<keyword evidence="3 5" id="KW-1133">Transmembrane helix</keyword>
<keyword evidence="7" id="KW-1185">Reference proteome</keyword>
<evidence type="ECO:0000313" key="6">
    <source>
        <dbReference type="EMBL" id="CAD6445524.1"/>
    </source>
</evidence>
<dbReference type="SMART" id="SM01160">
    <property type="entry name" value="DUF1751"/>
    <property type="match status" value="1"/>
</dbReference>
<dbReference type="InterPro" id="IPR035952">
    <property type="entry name" value="Rhomboid-like_sf"/>
</dbReference>
<evidence type="ECO:0000256" key="2">
    <source>
        <dbReference type="ARBA" id="ARBA00022692"/>
    </source>
</evidence>
<dbReference type="GO" id="GO:0016020">
    <property type="term" value="C:membrane"/>
    <property type="evidence" value="ECO:0007669"/>
    <property type="project" value="UniProtKB-SubCell"/>
</dbReference>
<evidence type="ECO:0000256" key="3">
    <source>
        <dbReference type="ARBA" id="ARBA00022989"/>
    </source>
</evidence>
<evidence type="ECO:0000256" key="1">
    <source>
        <dbReference type="ARBA" id="ARBA00004141"/>
    </source>
</evidence>
<organism evidence="6 7">
    <name type="scientific">Sclerotinia trifoliorum</name>
    <dbReference type="NCBI Taxonomy" id="28548"/>
    <lineage>
        <taxon>Eukaryota</taxon>
        <taxon>Fungi</taxon>
        <taxon>Dikarya</taxon>
        <taxon>Ascomycota</taxon>
        <taxon>Pezizomycotina</taxon>
        <taxon>Leotiomycetes</taxon>
        <taxon>Helotiales</taxon>
        <taxon>Sclerotiniaceae</taxon>
        <taxon>Sclerotinia</taxon>
    </lineage>
</organism>